<dbReference type="Gene3D" id="3.30.428.10">
    <property type="entry name" value="HIT-like"/>
    <property type="match status" value="1"/>
</dbReference>
<organism evidence="3 4">
    <name type="scientific">Actinoplanes flavus</name>
    <dbReference type="NCBI Taxonomy" id="2820290"/>
    <lineage>
        <taxon>Bacteria</taxon>
        <taxon>Bacillati</taxon>
        <taxon>Actinomycetota</taxon>
        <taxon>Actinomycetes</taxon>
        <taxon>Micromonosporales</taxon>
        <taxon>Micromonosporaceae</taxon>
        <taxon>Actinoplanes</taxon>
    </lineage>
</organism>
<dbReference type="InterPro" id="IPR019808">
    <property type="entry name" value="Histidine_triad_CS"/>
</dbReference>
<dbReference type="PANTHER" id="PTHR46648">
    <property type="entry name" value="HIT FAMILY PROTEIN 1"/>
    <property type="match status" value="1"/>
</dbReference>
<evidence type="ECO:0000313" key="4">
    <source>
        <dbReference type="Proteomes" id="UP000679690"/>
    </source>
</evidence>
<name>A0ABS3UIW4_9ACTN</name>
<dbReference type="PROSITE" id="PS00892">
    <property type="entry name" value="HIT_1"/>
    <property type="match status" value="1"/>
</dbReference>
<sequence>MADCVFCGIVAGSVPAFLVASDPAGLAFLDVRPVFKGHVLVIPRPHVVTLPDLPPEDLPDYFGFVRRIAAAVPAALGAQGTFVAMNNVVSQSVPHLHTHVVPRTRGDGLKGFFWPRRKYADDDEATGIAAAVGKEYTRLSVAETGRRE</sequence>
<dbReference type="SUPFAM" id="SSF54197">
    <property type="entry name" value="HIT-like"/>
    <property type="match status" value="1"/>
</dbReference>
<gene>
    <name evidence="3" type="ORF">J5X75_11510</name>
</gene>
<feature type="short sequence motif" description="Histidine triad motif" evidence="1">
    <location>
        <begin position="95"/>
        <end position="99"/>
    </location>
</feature>
<dbReference type="Pfam" id="PF01230">
    <property type="entry name" value="HIT"/>
    <property type="match status" value="1"/>
</dbReference>
<dbReference type="InterPro" id="IPR011146">
    <property type="entry name" value="HIT-like"/>
</dbReference>
<dbReference type="PRINTS" id="PR00332">
    <property type="entry name" value="HISTRIAD"/>
</dbReference>
<protein>
    <submittedName>
        <fullName evidence="3">HIT family protein</fullName>
    </submittedName>
</protein>
<evidence type="ECO:0000259" key="2">
    <source>
        <dbReference type="PROSITE" id="PS51084"/>
    </source>
</evidence>
<comment type="caution">
    <text evidence="3">The sequence shown here is derived from an EMBL/GenBank/DDBJ whole genome shotgun (WGS) entry which is preliminary data.</text>
</comment>
<dbReference type="InterPro" id="IPR001310">
    <property type="entry name" value="Histidine_triad_HIT"/>
</dbReference>
<dbReference type="InterPro" id="IPR036265">
    <property type="entry name" value="HIT-like_sf"/>
</dbReference>
<dbReference type="PANTHER" id="PTHR46648:SF1">
    <property type="entry name" value="ADENOSINE 5'-MONOPHOSPHORAMIDASE HNT1"/>
    <property type="match status" value="1"/>
</dbReference>
<proteinExistence type="predicted"/>
<feature type="domain" description="HIT" evidence="2">
    <location>
        <begin position="5"/>
        <end position="110"/>
    </location>
</feature>
<reference evidence="3 4" key="1">
    <citation type="submission" date="2021-03" db="EMBL/GenBank/DDBJ databases">
        <title>Actinoplanes flavus sp. nov., a novel actinomycete isolated from Coconut Palm rhizosphere soil.</title>
        <authorList>
            <person name="Luo X."/>
        </authorList>
    </citation>
    <scope>NUCLEOTIDE SEQUENCE [LARGE SCALE GENOMIC DNA]</scope>
    <source>
        <strain evidence="3 4">NEAU-H7</strain>
    </source>
</reference>
<dbReference type="PROSITE" id="PS51084">
    <property type="entry name" value="HIT_2"/>
    <property type="match status" value="1"/>
</dbReference>
<dbReference type="Proteomes" id="UP000679690">
    <property type="component" value="Unassembled WGS sequence"/>
</dbReference>
<evidence type="ECO:0000256" key="1">
    <source>
        <dbReference type="PROSITE-ProRule" id="PRU00464"/>
    </source>
</evidence>
<accession>A0ABS3UIW4</accession>
<dbReference type="RefSeq" id="WP_208467338.1">
    <property type="nucleotide sequence ID" value="NZ_JAGFNS010000006.1"/>
</dbReference>
<dbReference type="EMBL" id="JAGFNS010000006">
    <property type="protein sequence ID" value="MBO3738151.1"/>
    <property type="molecule type" value="Genomic_DNA"/>
</dbReference>
<evidence type="ECO:0000313" key="3">
    <source>
        <dbReference type="EMBL" id="MBO3738151.1"/>
    </source>
</evidence>
<keyword evidence="4" id="KW-1185">Reference proteome</keyword>